<evidence type="ECO:0000256" key="1">
    <source>
        <dbReference type="SAM" id="MobiDB-lite"/>
    </source>
</evidence>
<accession>A0A4C1XYT3</accession>
<comment type="caution">
    <text evidence="2">The sequence shown here is derived from an EMBL/GenBank/DDBJ whole genome shotgun (WGS) entry which is preliminary data.</text>
</comment>
<feature type="region of interest" description="Disordered" evidence="1">
    <location>
        <begin position="1"/>
        <end position="32"/>
    </location>
</feature>
<proteinExistence type="predicted"/>
<dbReference type="Proteomes" id="UP000299102">
    <property type="component" value="Unassembled WGS sequence"/>
</dbReference>
<protein>
    <submittedName>
        <fullName evidence="2">Uncharacterized protein</fullName>
    </submittedName>
</protein>
<dbReference type="AlphaFoldDB" id="A0A4C1XYT3"/>
<keyword evidence="3" id="KW-1185">Reference proteome</keyword>
<gene>
    <name evidence="2" type="ORF">EVAR_49374_1</name>
</gene>
<organism evidence="2 3">
    <name type="scientific">Eumeta variegata</name>
    <name type="common">Bagworm moth</name>
    <name type="synonym">Eumeta japonica</name>
    <dbReference type="NCBI Taxonomy" id="151549"/>
    <lineage>
        <taxon>Eukaryota</taxon>
        <taxon>Metazoa</taxon>
        <taxon>Ecdysozoa</taxon>
        <taxon>Arthropoda</taxon>
        <taxon>Hexapoda</taxon>
        <taxon>Insecta</taxon>
        <taxon>Pterygota</taxon>
        <taxon>Neoptera</taxon>
        <taxon>Endopterygota</taxon>
        <taxon>Lepidoptera</taxon>
        <taxon>Glossata</taxon>
        <taxon>Ditrysia</taxon>
        <taxon>Tineoidea</taxon>
        <taxon>Psychidae</taxon>
        <taxon>Oiketicinae</taxon>
        <taxon>Eumeta</taxon>
    </lineage>
</organism>
<feature type="compositionally biased region" description="Basic and acidic residues" evidence="1">
    <location>
        <begin position="20"/>
        <end position="32"/>
    </location>
</feature>
<evidence type="ECO:0000313" key="2">
    <source>
        <dbReference type="EMBL" id="GBP67479.1"/>
    </source>
</evidence>
<name>A0A4C1XYT3_EUMVA</name>
<dbReference type="EMBL" id="BGZK01000984">
    <property type="protein sequence ID" value="GBP67479.1"/>
    <property type="molecule type" value="Genomic_DNA"/>
</dbReference>
<evidence type="ECO:0000313" key="3">
    <source>
        <dbReference type="Proteomes" id="UP000299102"/>
    </source>
</evidence>
<sequence>MYDNEENKLMEGAVGHRNSPSRDKETEREKEREKIVFHEKKQCFLCHLKGKMSMRATRGYVIFTARGHLHPQRSDEWVVGLLERNRIPDGEGIGHRNSHSRLQRKLLLHV</sequence>
<reference evidence="2 3" key="1">
    <citation type="journal article" date="2019" name="Commun. Biol.">
        <title>The bagworm genome reveals a unique fibroin gene that provides high tensile strength.</title>
        <authorList>
            <person name="Kono N."/>
            <person name="Nakamura H."/>
            <person name="Ohtoshi R."/>
            <person name="Tomita M."/>
            <person name="Numata K."/>
            <person name="Arakawa K."/>
        </authorList>
    </citation>
    <scope>NUCLEOTIDE SEQUENCE [LARGE SCALE GENOMIC DNA]</scope>
</reference>